<dbReference type="CDD" id="cd06583">
    <property type="entry name" value="PGRP"/>
    <property type="match status" value="1"/>
</dbReference>
<dbReference type="GO" id="GO:0008745">
    <property type="term" value="F:N-acetylmuramoyl-L-alanine amidase activity"/>
    <property type="evidence" value="ECO:0007669"/>
    <property type="project" value="InterPro"/>
</dbReference>
<dbReference type="PANTHER" id="PTHR11022">
    <property type="entry name" value="PEPTIDOGLYCAN RECOGNITION PROTEIN"/>
    <property type="match status" value="1"/>
</dbReference>
<comment type="similarity">
    <text evidence="1">Belongs to the N-acetylmuramoyl-L-alanine amidase 2 family.</text>
</comment>
<keyword evidence="2" id="KW-0732">Signal</keyword>
<gene>
    <name evidence="5" type="ORF">Vau01_005460</name>
</gene>
<proteinExistence type="inferred from homology"/>
<evidence type="ECO:0000313" key="6">
    <source>
        <dbReference type="Proteomes" id="UP000612585"/>
    </source>
</evidence>
<dbReference type="InterPro" id="IPR036505">
    <property type="entry name" value="Amidase/PGRP_sf"/>
</dbReference>
<feature type="compositionally biased region" description="Low complexity" evidence="3">
    <location>
        <begin position="269"/>
        <end position="287"/>
    </location>
</feature>
<dbReference type="InterPro" id="IPR006619">
    <property type="entry name" value="PGRP_domain_met/bac"/>
</dbReference>
<feature type="region of interest" description="Disordered" evidence="3">
    <location>
        <begin position="183"/>
        <end position="225"/>
    </location>
</feature>
<evidence type="ECO:0000259" key="4">
    <source>
        <dbReference type="SMART" id="SM00701"/>
    </source>
</evidence>
<feature type="domain" description="Peptidoglycan recognition protein family" evidence="4">
    <location>
        <begin position="291"/>
        <end position="441"/>
    </location>
</feature>
<dbReference type="EMBL" id="BOPG01000004">
    <property type="protein sequence ID" value="GIJ53030.1"/>
    <property type="molecule type" value="Genomic_DNA"/>
</dbReference>
<dbReference type="InterPro" id="IPR015510">
    <property type="entry name" value="PGRP"/>
</dbReference>
<dbReference type="SUPFAM" id="SSF55846">
    <property type="entry name" value="N-acetylmuramoyl-L-alanine amidase-like"/>
    <property type="match status" value="1"/>
</dbReference>
<dbReference type="Pfam" id="PF01510">
    <property type="entry name" value="Amidase_2"/>
    <property type="match status" value="1"/>
</dbReference>
<sequence length="735" mass="76861">MTVLVSLLLVTDHDRDQAGVDPAPLGPAVAASGRPSTGGSAAASVTPVVPRPESVAVPADTAVAARPGPAEAAQAKRGRSGPLFRPAAEPAVAGAVTPEVAHLRLGDADQPAAGVQVRAGMPRGLPIAAGAGGLRGDRETRTLGLRQADTHVFSAVGVTWTGDPAARVSVAVRSRVPGQGWTGWRAVGAATADRDPDDRPADEPAHQPTDRAARDPVAADRQEAAPAWRQGADLLWLGAADAIEVQVSASRKAGLADFAVDLIDPRSAPGDAAAGRPATGATPGSGAVPMPPIARRADWGADERLMDWTPGYGRPVQAVVLHHTATATDYQPADVPRMLRTIYYFQAVSRGWGDIGYPVLVDRFGRLWEGRYGGLARPVVGAHASGFNRVATGIALLGDFDRTAVPPAAVDAIGRYAGWKLSLAPTAVHPWSSVKVTSEGGTSRFRAGTAVTLPRVLPHRQTSDTGSPGDRGVAALGAIRDAARKYMGDRTEPSTMRPRLGVWRPSDATWRVRGSADPVLHGWVGDLPVAADFDGDGSGDPGTWTASTGRWRIANSGGGTLEQYTLGRPGDRPIPADYNGDGRAEPAVWRESDGTWWLGVGPPTQWGVAGDVPVPGDYDGDGRADIAVYRPGEGMWHIRGGRTIRLGEANFLPLPADYDGDGTTDPAAWSPVTGRWFLPGRVPSKYGEPGDTPVPAQYDGDGRADTAVWRNGDWNIRKHGSVTFGQPGDVPIVLA</sequence>
<dbReference type="InterPro" id="IPR002502">
    <property type="entry name" value="Amidase_domain"/>
</dbReference>
<evidence type="ECO:0000313" key="5">
    <source>
        <dbReference type="EMBL" id="GIJ53030.1"/>
    </source>
</evidence>
<dbReference type="Pfam" id="PF01839">
    <property type="entry name" value="FG-GAP"/>
    <property type="match status" value="1"/>
</dbReference>
<feature type="compositionally biased region" description="Basic and acidic residues" evidence="3">
    <location>
        <begin position="192"/>
        <end position="223"/>
    </location>
</feature>
<protein>
    <recommendedName>
        <fullName evidence="4">Peptidoglycan recognition protein family domain-containing protein</fullName>
    </recommendedName>
</protein>
<dbReference type="SUPFAM" id="SSF69318">
    <property type="entry name" value="Integrin alpha N-terminal domain"/>
    <property type="match status" value="1"/>
</dbReference>
<keyword evidence="6" id="KW-1185">Reference proteome</keyword>
<evidence type="ECO:0000256" key="3">
    <source>
        <dbReference type="SAM" id="MobiDB-lite"/>
    </source>
</evidence>
<dbReference type="AlphaFoldDB" id="A0A8J3Z0L2"/>
<dbReference type="PANTHER" id="PTHR11022:SF41">
    <property type="entry name" value="PEPTIDOGLYCAN-RECOGNITION PROTEIN LC-RELATED"/>
    <property type="match status" value="1"/>
</dbReference>
<dbReference type="GO" id="GO:0008270">
    <property type="term" value="F:zinc ion binding"/>
    <property type="evidence" value="ECO:0007669"/>
    <property type="project" value="InterPro"/>
</dbReference>
<dbReference type="InterPro" id="IPR028994">
    <property type="entry name" value="Integrin_alpha_N"/>
</dbReference>
<comment type="caution">
    <text evidence="5">The sequence shown here is derived from an EMBL/GenBank/DDBJ whole genome shotgun (WGS) entry which is preliminary data.</text>
</comment>
<feature type="region of interest" description="Disordered" evidence="3">
    <location>
        <begin position="269"/>
        <end position="292"/>
    </location>
</feature>
<feature type="region of interest" description="Disordered" evidence="3">
    <location>
        <begin position="16"/>
        <end position="47"/>
    </location>
</feature>
<dbReference type="Proteomes" id="UP000612585">
    <property type="component" value="Unassembled WGS sequence"/>
</dbReference>
<evidence type="ECO:0000256" key="2">
    <source>
        <dbReference type="ARBA" id="ARBA00022729"/>
    </source>
</evidence>
<dbReference type="InterPro" id="IPR013517">
    <property type="entry name" value="FG-GAP"/>
</dbReference>
<organism evidence="5 6">
    <name type="scientific">Virgisporangium aurantiacum</name>
    <dbReference type="NCBI Taxonomy" id="175570"/>
    <lineage>
        <taxon>Bacteria</taxon>
        <taxon>Bacillati</taxon>
        <taxon>Actinomycetota</taxon>
        <taxon>Actinomycetes</taxon>
        <taxon>Micromonosporales</taxon>
        <taxon>Micromonosporaceae</taxon>
        <taxon>Virgisporangium</taxon>
    </lineage>
</organism>
<reference evidence="5" key="1">
    <citation type="submission" date="2021-01" db="EMBL/GenBank/DDBJ databases">
        <title>Whole genome shotgun sequence of Virgisporangium aurantiacum NBRC 16421.</title>
        <authorList>
            <person name="Komaki H."/>
            <person name="Tamura T."/>
        </authorList>
    </citation>
    <scope>NUCLEOTIDE SEQUENCE</scope>
    <source>
        <strain evidence="5">NBRC 16421</strain>
    </source>
</reference>
<name>A0A8J3Z0L2_9ACTN</name>
<evidence type="ECO:0000256" key="1">
    <source>
        <dbReference type="ARBA" id="ARBA00007553"/>
    </source>
</evidence>
<dbReference type="SMART" id="SM00701">
    <property type="entry name" value="PGRP"/>
    <property type="match status" value="1"/>
</dbReference>
<dbReference type="GO" id="GO:0009253">
    <property type="term" value="P:peptidoglycan catabolic process"/>
    <property type="evidence" value="ECO:0007669"/>
    <property type="project" value="InterPro"/>
</dbReference>
<accession>A0A8J3Z0L2</accession>
<dbReference type="Gene3D" id="3.40.80.10">
    <property type="entry name" value="Peptidoglycan recognition protein-like"/>
    <property type="match status" value="1"/>
</dbReference>